<protein>
    <submittedName>
        <fullName evidence="1">Uncharacterized protein</fullName>
    </submittedName>
</protein>
<sequence length="150" mass="16715">MRSRPPRPPSGSDCPSVVILKLRSHVLHRMHHSYVEKRIATCRKLERGPTNSAPQLDQALQQNIPERRLRADALWKEASAIRRVLFRSARDHVRKGSRKALGSTMGVVCRPILLRGRQSHTACAAQRAAGVSVGRAVRVNAGTWMQTSRG</sequence>
<dbReference type="Proteomes" id="UP000814140">
    <property type="component" value="Unassembled WGS sequence"/>
</dbReference>
<keyword evidence="2" id="KW-1185">Reference proteome</keyword>
<reference evidence="1" key="1">
    <citation type="submission" date="2021-03" db="EMBL/GenBank/DDBJ databases">
        <authorList>
            <consortium name="DOE Joint Genome Institute"/>
            <person name="Ahrendt S."/>
            <person name="Looney B.P."/>
            <person name="Miyauchi S."/>
            <person name="Morin E."/>
            <person name="Drula E."/>
            <person name="Courty P.E."/>
            <person name="Chicoki N."/>
            <person name="Fauchery L."/>
            <person name="Kohler A."/>
            <person name="Kuo A."/>
            <person name="Labutti K."/>
            <person name="Pangilinan J."/>
            <person name="Lipzen A."/>
            <person name="Riley R."/>
            <person name="Andreopoulos W."/>
            <person name="He G."/>
            <person name="Johnson J."/>
            <person name="Barry K.W."/>
            <person name="Grigoriev I.V."/>
            <person name="Nagy L."/>
            <person name="Hibbett D."/>
            <person name="Henrissat B."/>
            <person name="Matheny P.B."/>
            <person name="Labbe J."/>
            <person name="Martin F."/>
        </authorList>
    </citation>
    <scope>NUCLEOTIDE SEQUENCE</scope>
    <source>
        <strain evidence="1">HHB10654</strain>
    </source>
</reference>
<comment type="caution">
    <text evidence="1">The sequence shown here is derived from an EMBL/GenBank/DDBJ whole genome shotgun (WGS) entry which is preliminary data.</text>
</comment>
<accession>A0ACB8SLN0</accession>
<name>A0ACB8SLN0_9AGAM</name>
<evidence type="ECO:0000313" key="1">
    <source>
        <dbReference type="EMBL" id="KAI0057373.1"/>
    </source>
</evidence>
<dbReference type="EMBL" id="MU277248">
    <property type="protein sequence ID" value="KAI0057373.1"/>
    <property type="molecule type" value="Genomic_DNA"/>
</dbReference>
<proteinExistence type="predicted"/>
<evidence type="ECO:0000313" key="2">
    <source>
        <dbReference type="Proteomes" id="UP000814140"/>
    </source>
</evidence>
<gene>
    <name evidence="1" type="ORF">BV25DRAFT_1435793</name>
</gene>
<reference evidence="1" key="2">
    <citation type="journal article" date="2022" name="New Phytol.">
        <title>Evolutionary transition to the ectomycorrhizal habit in the genomes of a hyperdiverse lineage of mushroom-forming fungi.</title>
        <authorList>
            <person name="Looney B."/>
            <person name="Miyauchi S."/>
            <person name="Morin E."/>
            <person name="Drula E."/>
            <person name="Courty P.E."/>
            <person name="Kohler A."/>
            <person name="Kuo A."/>
            <person name="LaButti K."/>
            <person name="Pangilinan J."/>
            <person name="Lipzen A."/>
            <person name="Riley R."/>
            <person name="Andreopoulos W."/>
            <person name="He G."/>
            <person name="Johnson J."/>
            <person name="Nolan M."/>
            <person name="Tritt A."/>
            <person name="Barry K.W."/>
            <person name="Grigoriev I.V."/>
            <person name="Nagy L.G."/>
            <person name="Hibbett D."/>
            <person name="Henrissat B."/>
            <person name="Matheny P.B."/>
            <person name="Labbe J."/>
            <person name="Martin F.M."/>
        </authorList>
    </citation>
    <scope>NUCLEOTIDE SEQUENCE</scope>
    <source>
        <strain evidence="1">HHB10654</strain>
    </source>
</reference>
<organism evidence="1 2">
    <name type="scientific">Artomyces pyxidatus</name>
    <dbReference type="NCBI Taxonomy" id="48021"/>
    <lineage>
        <taxon>Eukaryota</taxon>
        <taxon>Fungi</taxon>
        <taxon>Dikarya</taxon>
        <taxon>Basidiomycota</taxon>
        <taxon>Agaricomycotina</taxon>
        <taxon>Agaricomycetes</taxon>
        <taxon>Russulales</taxon>
        <taxon>Auriscalpiaceae</taxon>
        <taxon>Artomyces</taxon>
    </lineage>
</organism>